<feature type="compositionally biased region" description="Low complexity" evidence="1">
    <location>
        <begin position="835"/>
        <end position="850"/>
    </location>
</feature>
<feature type="compositionally biased region" description="Basic residues" evidence="1">
    <location>
        <begin position="146"/>
        <end position="156"/>
    </location>
</feature>
<feature type="compositionally biased region" description="Polar residues" evidence="1">
    <location>
        <begin position="330"/>
        <end position="345"/>
    </location>
</feature>
<feature type="compositionally biased region" description="Polar residues" evidence="1">
    <location>
        <begin position="683"/>
        <end position="694"/>
    </location>
</feature>
<feature type="region of interest" description="Disordered" evidence="1">
    <location>
        <begin position="720"/>
        <end position="883"/>
    </location>
</feature>
<gene>
    <name evidence="2" type="ORF">NYPRO_LOCUS8185</name>
</gene>
<protein>
    <submittedName>
        <fullName evidence="2">(raccoon dog) hypothetical protein</fullName>
    </submittedName>
</protein>
<evidence type="ECO:0000313" key="2">
    <source>
        <dbReference type="EMBL" id="CAD7675390.1"/>
    </source>
</evidence>
<name>A0A811YCX1_NYCPR</name>
<feature type="region of interest" description="Disordered" evidence="1">
    <location>
        <begin position="414"/>
        <end position="439"/>
    </location>
</feature>
<feature type="compositionally biased region" description="Polar residues" evidence="1">
    <location>
        <begin position="766"/>
        <end position="779"/>
    </location>
</feature>
<feature type="region of interest" description="Disordered" evidence="1">
    <location>
        <begin position="480"/>
        <end position="616"/>
    </location>
</feature>
<reference evidence="2" key="1">
    <citation type="submission" date="2020-12" db="EMBL/GenBank/DDBJ databases">
        <authorList>
            <consortium name="Molecular Ecology Group"/>
        </authorList>
    </citation>
    <scope>NUCLEOTIDE SEQUENCE</scope>
    <source>
        <strain evidence="2">TBG_1078</strain>
    </source>
</reference>
<evidence type="ECO:0000313" key="3">
    <source>
        <dbReference type="Proteomes" id="UP000645828"/>
    </source>
</evidence>
<feature type="compositionally biased region" description="Polar residues" evidence="1">
    <location>
        <begin position="130"/>
        <end position="141"/>
    </location>
</feature>
<dbReference type="Proteomes" id="UP000645828">
    <property type="component" value="Unassembled WGS sequence"/>
</dbReference>
<feature type="region of interest" description="Disordered" evidence="1">
    <location>
        <begin position="298"/>
        <end position="352"/>
    </location>
</feature>
<dbReference type="AlphaFoldDB" id="A0A811YCX1"/>
<feature type="region of interest" description="Disordered" evidence="1">
    <location>
        <begin position="369"/>
        <end position="390"/>
    </location>
</feature>
<comment type="caution">
    <text evidence="2">The sequence shown here is derived from an EMBL/GenBank/DDBJ whole genome shotgun (WGS) entry which is preliminary data.</text>
</comment>
<dbReference type="PANTHER" id="PTHR15566">
    <property type="entry name" value="POM121-LIKE"/>
    <property type="match status" value="1"/>
</dbReference>
<feature type="region of interest" description="Disordered" evidence="1">
    <location>
        <begin position="655"/>
        <end position="701"/>
    </location>
</feature>
<dbReference type="InterPro" id="IPR043220">
    <property type="entry name" value="POM121-like_prot_1"/>
</dbReference>
<feature type="compositionally biased region" description="Basic residues" evidence="1">
    <location>
        <begin position="418"/>
        <end position="427"/>
    </location>
</feature>
<feature type="compositionally biased region" description="Polar residues" evidence="1">
    <location>
        <begin position="602"/>
        <end position="611"/>
    </location>
</feature>
<evidence type="ECO:0000256" key="1">
    <source>
        <dbReference type="SAM" id="MobiDB-lite"/>
    </source>
</evidence>
<feature type="compositionally biased region" description="Polar residues" evidence="1">
    <location>
        <begin position="736"/>
        <end position="748"/>
    </location>
</feature>
<feature type="compositionally biased region" description="Polar residues" evidence="1">
    <location>
        <begin position="490"/>
        <end position="509"/>
    </location>
</feature>
<sequence length="883" mass="89030">MLSDPQAQASLTCASTLGRLPASVPQLRLVTPGPMAAPSCAQDVSAVKRAWRAREEEDPALTGPPDARRRCARGAGAARSAFRPFGADRSLCSFVPRPGPLHRSLPAERAADAADKKSHTSSRSSCRTRNAISSSYSSTREFPSVQRRRGPARRQGRLPPRPPEKVSRDSPSCPAAPAVPCQMKDQRQEEAGATTGQKEPCKDRSPTSDCSRPRRRKIPLLPHRPGGPVRLPPAPELGFRVTAEDLDGEKKAALQRIDRALRGEMEGVSRCGSGCPPGALPWPAARAVVLPAVPPAPGLSAQRAEQDSPGPLAVLSPGGGAVSVPPLSQGEPSSPGAASSLSQPLPGTCARSPPPAPCTLLASASCPGWGSGRADPSAEGPDPSRPAPCSASGLACALSSPAPGCSIPAAAAESLRPSRVKRGRHCPRMGGEGGGSLPTKDWVSGLPDASCAFPTVTSTSRTQCPSPMCVDCPVFSSRSSPPAVGPRAPTSRSLPVTCAVPSSPSSGTSAGLAPQPASDGQVTPMDCTPPCQPLLLGSPPGSSGSFFPSARAFPMPSRDSMGSGRATTGLHTLGLWSPSPPGNRPRGNPGTPAQPTFGATDGQCQGATSLGSAAPYGQRAAPASTAAPALTLALGQLSLGSATQVAFGGSWPTSCSSGTHAGTQPGVAATPAVVPPGTATAPSSMTNAGPNSRQPCPIAGGSSLAPLSLGVAAAPAGLGRRQAAPGRKRSFGALSVTPQTSGAPSGTHRSGDSLGPNARGHPCGSTPITTARASTQHNPVSGGPKAPRVSPSPRHLAAQRPPRPSPEPSSTASEATCRAAWVPGPTPPGAASVLSTARSSPARTSPSSAAQGWGSRKRAAPGHKSFASASQSTLLGSRRKMRA</sequence>
<proteinExistence type="predicted"/>
<feature type="compositionally biased region" description="Basic and acidic residues" evidence="1">
    <location>
        <begin position="105"/>
        <end position="118"/>
    </location>
</feature>
<organism evidence="2 3">
    <name type="scientific">Nyctereutes procyonoides</name>
    <name type="common">Raccoon dog</name>
    <name type="synonym">Canis procyonoides</name>
    <dbReference type="NCBI Taxonomy" id="34880"/>
    <lineage>
        <taxon>Eukaryota</taxon>
        <taxon>Metazoa</taxon>
        <taxon>Chordata</taxon>
        <taxon>Craniata</taxon>
        <taxon>Vertebrata</taxon>
        <taxon>Euteleostomi</taxon>
        <taxon>Mammalia</taxon>
        <taxon>Eutheria</taxon>
        <taxon>Laurasiatheria</taxon>
        <taxon>Carnivora</taxon>
        <taxon>Caniformia</taxon>
        <taxon>Canidae</taxon>
        <taxon>Nyctereutes</taxon>
    </lineage>
</organism>
<feature type="compositionally biased region" description="Low complexity" evidence="1">
    <location>
        <begin position="170"/>
        <end position="181"/>
    </location>
</feature>
<dbReference type="EMBL" id="CAJHUB010000675">
    <property type="protein sequence ID" value="CAD7675390.1"/>
    <property type="molecule type" value="Genomic_DNA"/>
</dbReference>
<accession>A0A811YCX1</accession>
<dbReference type="Pfam" id="PF15229">
    <property type="entry name" value="POM121"/>
    <property type="match status" value="1"/>
</dbReference>
<feature type="region of interest" description="Disordered" evidence="1">
    <location>
        <begin position="103"/>
        <end position="235"/>
    </location>
</feature>
<feature type="compositionally biased region" description="Low complexity" evidence="1">
    <location>
        <begin position="533"/>
        <end position="549"/>
    </location>
</feature>
<keyword evidence="3" id="KW-1185">Reference proteome</keyword>
<dbReference type="PANTHER" id="PTHR15566:SF4">
    <property type="entry name" value="POM121-LIKE PROTEIN 1-RELATED"/>
    <property type="match status" value="1"/>
</dbReference>
<feature type="compositionally biased region" description="Low complexity" evidence="1">
    <location>
        <begin position="665"/>
        <end position="682"/>
    </location>
</feature>